<dbReference type="InterPro" id="IPR036397">
    <property type="entry name" value="RNaseH_sf"/>
</dbReference>
<dbReference type="PROSITE" id="PS50052">
    <property type="entry name" value="GUANYLATE_KINASE_2"/>
    <property type="match status" value="1"/>
</dbReference>
<dbReference type="GO" id="GO:0004385">
    <property type="term" value="F:GMP kinase activity"/>
    <property type="evidence" value="ECO:0007669"/>
    <property type="project" value="TreeGrafter"/>
</dbReference>
<accession>A0A6P3XKK0</accession>
<dbReference type="GeneID" id="106746438"/>
<reference evidence="4" key="1">
    <citation type="submission" date="2025-08" db="UniProtKB">
        <authorList>
            <consortium name="RefSeq"/>
        </authorList>
    </citation>
    <scope>IDENTIFICATION</scope>
</reference>
<dbReference type="AlphaFoldDB" id="A0A6P3XKK0"/>
<dbReference type="RefSeq" id="XP_014478529.1">
    <property type="nucleotide sequence ID" value="XM_014623043.1"/>
</dbReference>
<keyword evidence="1" id="KW-0808">Transferase</keyword>
<dbReference type="GO" id="GO:0003676">
    <property type="term" value="F:nucleic acid binding"/>
    <property type="evidence" value="ECO:0007669"/>
    <property type="project" value="InterPro"/>
</dbReference>
<proteinExistence type="predicted"/>
<dbReference type="InterPro" id="IPR008144">
    <property type="entry name" value="Guanylate_kin-like_dom"/>
</dbReference>
<dbReference type="GO" id="GO:0005829">
    <property type="term" value="C:cytosol"/>
    <property type="evidence" value="ECO:0007669"/>
    <property type="project" value="TreeGrafter"/>
</dbReference>
<evidence type="ECO:0000313" key="4">
    <source>
        <dbReference type="RefSeq" id="XP_014478529.1"/>
    </source>
</evidence>
<evidence type="ECO:0000259" key="2">
    <source>
        <dbReference type="PROSITE" id="PS50052"/>
    </source>
</evidence>
<dbReference type="Proteomes" id="UP000515204">
    <property type="component" value="Unplaced"/>
</dbReference>
<dbReference type="InterPro" id="IPR008145">
    <property type="entry name" value="GK/Ca_channel_bsu"/>
</dbReference>
<sequence>MPQPPYSPDLAPCDFFLFPKLKRPMKGRRFATIEEIKAASLEELKVTSITLFALPPDLTAACNVAKSILLEQLNISKIHAHVPSYDKVAPPLIVLTGPSAVKKMELALHVIRTIPDKVKYCRWHTTREICEDNDDESDTYILVDKERFNDMARCGEFLMILDLLGHSYGFHADQISPLISENKIGLTKMNLYVTIEISKRYPNVRTILVLTQSVDLHCTWAQKKFDVYTWIKDNVENLLVVKIGKHVGDNDVESASCMLDFIKEIINEVLIACRIGL</sequence>
<evidence type="ECO:0000313" key="3">
    <source>
        <dbReference type="Proteomes" id="UP000515204"/>
    </source>
</evidence>
<organism evidence="3 4">
    <name type="scientific">Dinoponera quadriceps</name>
    <name type="common">South American ant</name>
    <dbReference type="NCBI Taxonomy" id="609295"/>
    <lineage>
        <taxon>Eukaryota</taxon>
        <taxon>Metazoa</taxon>
        <taxon>Ecdysozoa</taxon>
        <taxon>Arthropoda</taxon>
        <taxon>Hexapoda</taxon>
        <taxon>Insecta</taxon>
        <taxon>Pterygota</taxon>
        <taxon>Neoptera</taxon>
        <taxon>Endopterygota</taxon>
        <taxon>Hymenoptera</taxon>
        <taxon>Apocrita</taxon>
        <taxon>Aculeata</taxon>
        <taxon>Formicoidea</taxon>
        <taxon>Formicidae</taxon>
        <taxon>Ponerinae</taxon>
        <taxon>Ponerini</taxon>
        <taxon>Dinoponera</taxon>
    </lineage>
</organism>
<keyword evidence="3" id="KW-1185">Reference proteome</keyword>
<dbReference type="OrthoDB" id="6334211at2759"/>
<dbReference type="PANTHER" id="PTHR23117">
    <property type="entry name" value="GUANYLATE KINASE-RELATED"/>
    <property type="match status" value="1"/>
</dbReference>
<name>A0A6P3XKK0_DINQU</name>
<protein>
    <submittedName>
        <fullName evidence="4">Uncharacterized protein LOC106746438</fullName>
    </submittedName>
</protein>
<dbReference type="InterPro" id="IPR027417">
    <property type="entry name" value="P-loop_NTPase"/>
</dbReference>
<gene>
    <name evidence="4" type="primary">LOC106746438</name>
</gene>
<feature type="domain" description="Guanylate kinase-like" evidence="2">
    <location>
        <begin position="90"/>
        <end position="264"/>
    </location>
</feature>
<dbReference type="Pfam" id="PF00625">
    <property type="entry name" value="Guanylate_kin"/>
    <property type="match status" value="1"/>
</dbReference>
<evidence type="ECO:0000256" key="1">
    <source>
        <dbReference type="ARBA" id="ARBA00022679"/>
    </source>
</evidence>
<dbReference type="Gene3D" id="3.40.50.300">
    <property type="entry name" value="P-loop containing nucleotide triphosphate hydrolases"/>
    <property type="match status" value="1"/>
</dbReference>
<dbReference type="SUPFAM" id="SSF52540">
    <property type="entry name" value="P-loop containing nucleoside triphosphate hydrolases"/>
    <property type="match status" value="1"/>
</dbReference>
<dbReference type="Gene3D" id="3.30.420.10">
    <property type="entry name" value="Ribonuclease H-like superfamily/Ribonuclease H"/>
    <property type="match status" value="1"/>
</dbReference>
<dbReference type="KEGG" id="dqu:106746438"/>
<dbReference type="PANTHER" id="PTHR23117:SF18">
    <property type="entry name" value="LEUCINE-RICH REPEAT AND GUANYLATE KINASE DOMAIN-CONTAINING PROTEIN"/>
    <property type="match status" value="1"/>
</dbReference>